<feature type="transmembrane region" description="Helical" evidence="6">
    <location>
        <begin position="118"/>
        <end position="139"/>
    </location>
</feature>
<evidence type="ECO:0000259" key="7">
    <source>
        <dbReference type="Pfam" id="PF05140"/>
    </source>
</evidence>
<feature type="transmembrane region" description="Helical" evidence="6">
    <location>
        <begin position="151"/>
        <end position="170"/>
    </location>
</feature>
<feature type="transmembrane region" description="Helical" evidence="6">
    <location>
        <begin position="74"/>
        <end position="98"/>
    </location>
</feature>
<evidence type="ECO:0000256" key="2">
    <source>
        <dbReference type="ARBA" id="ARBA00022692"/>
    </source>
</evidence>
<protein>
    <submittedName>
        <fullName evidence="8">Cytochrome c biogenesis protein ResB</fullName>
    </submittedName>
</protein>
<evidence type="ECO:0000256" key="5">
    <source>
        <dbReference type="ARBA" id="ARBA00023136"/>
    </source>
</evidence>
<keyword evidence="3" id="KW-0201">Cytochrome c-type biogenesis</keyword>
<evidence type="ECO:0000313" key="9">
    <source>
        <dbReference type="Proteomes" id="UP000678679"/>
    </source>
</evidence>
<dbReference type="GO" id="GO:0017004">
    <property type="term" value="P:cytochrome complex assembly"/>
    <property type="evidence" value="ECO:0007669"/>
    <property type="project" value="UniProtKB-KW"/>
</dbReference>
<reference evidence="8 9" key="1">
    <citation type="submission" date="2021-05" db="EMBL/GenBank/DDBJ databases">
        <title>Comparative genomic studies on the polysaccharide-degrading batcterial strains of the Flammeovirga genus.</title>
        <authorList>
            <person name="Zewei F."/>
            <person name="Zheng Z."/>
            <person name="Yu L."/>
            <person name="Ruyue G."/>
            <person name="Yanhong M."/>
            <person name="Yuanyuan C."/>
            <person name="Jingyan G."/>
            <person name="Wenjun H."/>
        </authorList>
    </citation>
    <scope>NUCLEOTIDE SEQUENCE [LARGE SCALE GENOMIC DNA]</scope>
    <source>
        <strain evidence="8 9">NBRC:100898</strain>
    </source>
</reference>
<feature type="domain" description="ResB-like" evidence="7">
    <location>
        <begin position="321"/>
        <end position="364"/>
    </location>
</feature>
<keyword evidence="4 6" id="KW-1133">Transmembrane helix</keyword>
<evidence type="ECO:0000256" key="3">
    <source>
        <dbReference type="ARBA" id="ARBA00022748"/>
    </source>
</evidence>
<accession>A0AAX1NAI0</accession>
<feature type="transmembrane region" description="Helical" evidence="6">
    <location>
        <begin position="12"/>
        <end position="36"/>
    </location>
</feature>
<comment type="subcellular location">
    <subcellularLocation>
        <location evidence="1">Membrane</location>
        <topology evidence="1">Multi-pass membrane protein</topology>
    </subcellularLocation>
</comment>
<keyword evidence="2 6" id="KW-0812">Transmembrane</keyword>
<evidence type="ECO:0000256" key="6">
    <source>
        <dbReference type="SAM" id="Phobius"/>
    </source>
</evidence>
<keyword evidence="5 6" id="KW-0472">Membrane</keyword>
<organism evidence="8 9">
    <name type="scientific">Flammeovirga yaeyamensis</name>
    <dbReference type="NCBI Taxonomy" id="367791"/>
    <lineage>
        <taxon>Bacteria</taxon>
        <taxon>Pseudomonadati</taxon>
        <taxon>Bacteroidota</taxon>
        <taxon>Cytophagia</taxon>
        <taxon>Cytophagales</taxon>
        <taxon>Flammeovirgaceae</taxon>
        <taxon>Flammeovirga</taxon>
    </lineage>
</organism>
<dbReference type="InterPro" id="IPR007816">
    <property type="entry name" value="ResB-like_domain"/>
</dbReference>
<evidence type="ECO:0000256" key="4">
    <source>
        <dbReference type="ARBA" id="ARBA00022989"/>
    </source>
</evidence>
<evidence type="ECO:0000256" key="1">
    <source>
        <dbReference type="ARBA" id="ARBA00004141"/>
    </source>
</evidence>
<dbReference type="PANTHER" id="PTHR31566">
    <property type="entry name" value="CYTOCHROME C BIOGENESIS PROTEIN CCS1, CHLOROPLASTIC"/>
    <property type="match status" value="1"/>
</dbReference>
<dbReference type="PANTHER" id="PTHR31566:SF5">
    <property type="entry name" value="RESB-LIKE DOMAIN-CONTAINING PROTEIN"/>
    <property type="match status" value="1"/>
</dbReference>
<name>A0AAX1NAI0_9BACT</name>
<proteinExistence type="predicted"/>
<dbReference type="Pfam" id="PF05140">
    <property type="entry name" value="ResB"/>
    <property type="match status" value="1"/>
</dbReference>
<feature type="transmembrane region" description="Helical" evidence="6">
    <location>
        <begin position="48"/>
        <end position="67"/>
    </location>
</feature>
<gene>
    <name evidence="8" type="ORF">KMW28_26910</name>
</gene>
<dbReference type="GO" id="GO:0016020">
    <property type="term" value="C:membrane"/>
    <property type="evidence" value="ECO:0007669"/>
    <property type="project" value="UniProtKB-SubCell"/>
</dbReference>
<dbReference type="EMBL" id="CP076133">
    <property type="protein sequence ID" value="QWG04531.1"/>
    <property type="molecule type" value="Genomic_DNA"/>
</dbReference>
<dbReference type="KEGG" id="fya:KMW28_26910"/>
<keyword evidence="9" id="KW-1185">Reference proteome</keyword>
<feature type="transmembrane region" description="Helical" evidence="6">
    <location>
        <begin position="381"/>
        <end position="401"/>
    </location>
</feature>
<dbReference type="InterPro" id="IPR023494">
    <property type="entry name" value="Cyt_c_bgen_Ccs1/CcsB/ResB"/>
</dbReference>
<dbReference type="Proteomes" id="UP000678679">
    <property type="component" value="Chromosome 2"/>
</dbReference>
<dbReference type="RefSeq" id="WP_169665424.1">
    <property type="nucleotide sequence ID" value="NZ_CP076133.1"/>
</dbReference>
<sequence>MSNLLNLSPKQLYNYKVALVVHIALLLLGVILQNLFPRLTLTAIKYPFNVYFGLGYFNLLLISFLLFRKSKVVVWFCSIPASIVSILFVLFYTILLGFIPQTEVSNNKVYTFLGLHQITQSIPFLLVMFFFLTALGFVTLKRTIPFKKSNIGFLMNHFGLWLALLAGGLGSSDLQRLKMYLPYSEVVFTAQNQNDETIELPFAFELQKFKMEVFPSNIALFDKQKGEFIPSADNFFEAKTGNHQKILNFNIQVTQYLPEAFKGEDNVYLTSNEIGSTTASYVKVIIDGAIKEGWIGAKNKYQNVQTLDLNNQYALALLPPEPKRFASELKVYTDNGDPEIMEVDVNHPLSIKGWEVYQFSYNDKLGKWSNYSIVEIVKDPWLPIVYFGLFLMILGAFYLIWKGKDQKIIKQ</sequence>
<dbReference type="AlphaFoldDB" id="A0AAX1NAI0"/>
<evidence type="ECO:0000313" key="8">
    <source>
        <dbReference type="EMBL" id="QWG04531.1"/>
    </source>
</evidence>